<dbReference type="Pfam" id="PF15275">
    <property type="entry name" value="PEHE"/>
    <property type="match status" value="1"/>
</dbReference>
<feature type="region of interest" description="Disordered" evidence="1">
    <location>
        <begin position="829"/>
        <end position="865"/>
    </location>
</feature>
<dbReference type="CTD" id="151050"/>
<dbReference type="Proteomes" id="UP000805418">
    <property type="component" value="Chromosome 37"/>
</dbReference>
<dbReference type="RefSeq" id="XP_038319572.1">
    <property type="nucleotide sequence ID" value="XM_038463644.1"/>
</dbReference>
<evidence type="ECO:0000256" key="1">
    <source>
        <dbReference type="SAM" id="MobiDB-lite"/>
    </source>
</evidence>
<reference evidence="3" key="2">
    <citation type="submission" date="2025-08" db="UniProtKB">
        <authorList>
            <consortium name="Ensembl"/>
        </authorList>
    </citation>
    <scope>IDENTIFICATION</scope>
    <source>
        <strain evidence="3">Boxer</strain>
    </source>
</reference>
<protein>
    <submittedName>
        <fullName evidence="3">KAT8 regulatory NSL complex subunit 1 like</fullName>
    </submittedName>
</protein>
<dbReference type="PANTHER" id="PTHR22443">
    <property type="entry name" value="NON-SPECIFIC LETHAL 1, ISOFORM M"/>
    <property type="match status" value="1"/>
</dbReference>
<dbReference type="PANTHER" id="PTHR22443:SF16">
    <property type="entry name" value="KAT8 REGULATORY NSL COMPLEX SUBUNIT 1-LIKE PROTEIN"/>
    <property type="match status" value="1"/>
</dbReference>
<name>A0A8I3NS81_CANLF</name>
<feature type="region of interest" description="Disordered" evidence="1">
    <location>
        <begin position="891"/>
        <end position="946"/>
    </location>
</feature>
<sequence>MTPALREAATKGICFSSLPSTMESDKILCMESPRTVDEKLKGDTLSQMLGFPTPEPTLNTNFVNLKHFGSSQSSKHYQTVLLMSSNSTLNKYNENYKQKKLGEPNCNKLKNILCNGSNIQLSKICHSHSEEFIKKELLSDTTSQCMTDVQIILDSNITKDTNVDKVQLQNCKWYQKNALLDKVTDVEIKKGLLHCAQKKIGPGHSNVPISFSAAEKEEEVNARLLHCVSKQKILLSQARRTQKHLQMLLAKHVIKHYGQQMKFSLKHQLPQMKTFHEPTTVLDSSLPKCTEIKPEVNMLTAENKLWSDTKNGFSRCTAAEIQRFALSATGLLSHVEEGLDSDATDSSSDDDLDEYAIRKNVAVNCSTEWKWLVDRARVGSRWTWLQAQISELEYKIQQLTDVHRQIRASKEIVILEDCQLPKDILKKQIQFADQEASLNTTGNLQVPQESQDPLPEQDFEMSPSSPTLLLRNIEKQSAQLTEIINSLIAPLNLSPTSSPLSSKSCSHKCLTNGISRSASENLDELSSSSSWLLNQKHNKKRRKDRTRLKSPSLTIMSTAARTRPLQSFHKRKLYRLSPTFYWTPQTLPSKETTFLNTTQMPCLQSASTWSSCEHNSKSQILREHVSELDSSFHSVLSLPSDVPLHFHFETLFKKTEIKGDLAENKFVGDCVISPSPGERTRFEEFAFQRTEPESHSNFTAVTNVNVISRTQNSSSQNTARRRLRSESSYDIDNIVIPMSLVAPAKLEKLQYKEILTPSWRMAVLQPLDEYTVGEEEVEDLSDEVFSLRHKKYEEREQARWSLWEQSKWHRRNSRAYSKNVEGQDLLLKEYPNDFSGGQHGAAENTAELPSESQDLSVQGSPSLNESPEIKSLWWERRAFPLKDEDTEALLCQDGKKGNSGSSSPASHGEIFCTSVPENSHHPKRQADEMEEYRPFGLGLTHVKKNR</sequence>
<feature type="domain" description="PEHE" evidence="2">
    <location>
        <begin position="753"/>
        <end position="874"/>
    </location>
</feature>
<dbReference type="OrthoDB" id="6022640at2759"/>
<dbReference type="Ensembl" id="ENSCAFT00845030125.1">
    <property type="protein sequence ID" value="ENSCAFP00845023629.1"/>
    <property type="gene ID" value="ENSCAFG00845016965.1"/>
</dbReference>
<evidence type="ECO:0000259" key="2">
    <source>
        <dbReference type="PROSITE" id="PS52052"/>
    </source>
</evidence>
<organism evidence="3 4">
    <name type="scientific">Canis lupus familiaris</name>
    <name type="common">Dog</name>
    <name type="synonym">Canis familiaris</name>
    <dbReference type="NCBI Taxonomy" id="9615"/>
    <lineage>
        <taxon>Eukaryota</taxon>
        <taxon>Metazoa</taxon>
        <taxon>Chordata</taxon>
        <taxon>Craniata</taxon>
        <taxon>Vertebrata</taxon>
        <taxon>Euteleostomi</taxon>
        <taxon>Mammalia</taxon>
        <taxon>Eutheria</taxon>
        <taxon>Laurasiatheria</taxon>
        <taxon>Carnivora</taxon>
        <taxon>Caniformia</taxon>
        <taxon>Canidae</taxon>
        <taxon>Canis</taxon>
    </lineage>
</organism>
<evidence type="ECO:0000313" key="4">
    <source>
        <dbReference type="Proteomes" id="UP000805418"/>
    </source>
</evidence>
<dbReference type="SMART" id="SM01300">
    <property type="entry name" value="PEHE"/>
    <property type="match status" value="1"/>
</dbReference>
<dbReference type="GeneID" id="478894"/>
<dbReference type="InterPro" id="IPR029332">
    <property type="entry name" value="PEHE_dom"/>
</dbReference>
<feature type="compositionally biased region" description="Polar residues" evidence="1">
    <location>
        <begin position="850"/>
        <end position="865"/>
    </location>
</feature>
<dbReference type="AlphaFoldDB" id="A0A8I3NS81"/>
<reference evidence="3" key="3">
    <citation type="submission" date="2025-09" db="UniProtKB">
        <authorList>
            <consortium name="Ensembl"/>
        </authorList>
    </citation>
    <scope>IDENTIFICATION</scope>
    <source>
        <strain evidence="3">Boxer</strain>
    </source>
</reference>
<reference evidence="3" key="1">
    <citation type="submission" date="2020-03" db="EMBL/GenBank/DDBJ databases">
        <title>Long-read based genome assembly of a Labrador retriever dog.</title>
        <authorList>
            <person name="Eory L."/>
            <person name="Zhang W."/>
            <person name="Schoenebeck J."/>
        </authorList>
    </citation>
    <scope>NUCLEOTIDE SEQUENCE [LARGE SCALE GENOMIC DNA]</scope>
    <source>
        <strain evidence="3">Labrador retriever</strain>
    </source>
</reference>
<accession>A0A8I3NS81</accession>
<gene>
    <name evidence="3" type="primary">KANSL1L</name>
</gene>
<evidence type="ECO:0000313" key="3">
    <source>
        <dbReference type="Ensembl" id="ENSCAFP00845023629.1"/>
    </source>
</evidence>
<dbReference type="Gene3D" id="6.10.250.3170">
    <property type="match status" value="1"/>
</dbReference>
<keyword evidence="4" id="KW-1185">Reference proteome</keyword>
<proteinExistence type="predicted"/>
<feature type="region of interest" description="Disordered" evidence="1">
    <location>
        <begin position="443"/>
        <end position="462"/>
    </location>
</feature>
<dbReference type="RefSeq" id="XP_038303772.1">
    <property type="nucleotide sequence ID" value="XM_038447844.1"/>
</dbReference>
<dbReference type="GeneTree" id="ENSGT00530000063688"/>
<dbReference type="InterPro" id="IPR026180">
    <property type="entry name" value="NSL1"/>
</dbReference>
<dbReference type="GO" id="GO:1902562">
    <property type="term" value="C:H4 histone acetyltransferase complex"/>
    <property type="evidence" value="ECO:0007669"/>
    <property type="project" value="UniProtKB-ARBA"/>
</dbReference>
<dbReference type="PROSITE" id="PS52052">
    <property type="entry name" value="PEHE"/>
    <property type="match status" value="1"/>
</dbReference>
<feature type="compositionally biased region" description="Basic and acidic residues" evidence="1">
    <location>
        <begin position="918"/>
        <end position="933"/>
    </location>
</feature>